<evidence type="ECO:0000313" key="1">
    <source>
        <dbReference type="EMBL" id="KAJ0052725.1"/>
    </source>
</evidence>
<sequence length="1353" mass="149313">MSMPIMDGNVDPAVIAALPPSMRLLVQKQEHDVKGKKILYDDDLDQTDLVGSNEERSHVASKSNDCEKLDEMLAASIAAEEHGSLTDNASIPAASIPFEKEDGDEDEEMILPAMHGNVDPAVLAALPPSMQLDLLVQVSFVLIDVVIGNINVWISMLKHFSDDIKCHAAPEKFSELQIRAYLKTVAFRREIDEVQKAAAGRGVGGIQTSRIASEANREFIFSSSFTGDKQVLASAKVGSTADKQQQTPSRRPSSASRDNASSCSESNAVTGLAPEERGAVFDDIETYLDERGRVRVSKVRAMGIRMTRDLQRNLDLMREIEQERVNTNNTIDVESNSLLGTNEIERNKQSMFKNEKVIQISFEDNGENNRVDDDDVFARLAAGSPVEVVSTDNTPSKEQSFNSISDSDWEEGNVEEKVNSLSNDVNAEINPAPYRKEGNINDESEVEWEGGPSGAPKSSSACFTESGKTVPRGHLEEEANLQEAIRRSLLDLCSEKSDYVLSDDENCKRSGENAYDDVGFLDEKNNTSGSNLLGENATRQDEPVCEICDGENLGTAGGVSDSQVTNALESQLKSVVHNPDNKETLSKSCEKYPSSLPEQSRQDASEGRSLYGDVAHSESVATFGIKEQHFVQGQCFDASNKGGELATFTKSCSEDNSHGADLVFSDMSGSILVDDKKNNSEVGCSALLDSYMSDAILVGDKKNTSEVECSALLDDKESELVAESSIMISGKKNDCEAEPLRQTIVSSDPYSSMVDSSLNESMYKNNTQQNLAAERTHDCEFSGREHNIEKSEIKENDNMQVEFTEANLEEEMLILDQECMNLEDEQRKLERNAESVSSEMFAECQELLQMFGLPYIIAPMEAEAQCAFMEIVNLVDGVVTDDSDVFLFGAQSVYKNIFDDRKYVETYFMQDIEKELGLTREKLIRMALLLGSDYTEGISGIGIVNAIEVVNAFPEEDGLHQFREWIESPDPTILGKFDVQTGSNARKRASKVGDNSMSQIKCSREGLSVGGQNVLQADENKRSADHSQDIKKIFMDNHRNVSKNWHIPSSFPSEVVISAYTCPQVDKSTEPFSWGKPDLFVLRKFCWDKFAWGSQKSDELLLPVLKEYEKREEVPKSRKKKRADHLENGNSTSAKDSEESVAGAKSNREKSTPKQLRKRRVTEKIVSSERQNPESLICADGGRNTNEISHGIGRGRGRGRKRLCADLTETSSSDGVGGNEKLEGPQELRRSSRSRKSVNYCMNDQEIDDGGKIWSNKECSNEEAGEQELFEVHGLAGDASADPFRKEQHKAGDPLLEEGSSGDYLERGGGFCVDEGEIGEPNVSQNEDPLCEAEFSKDHLIMGGGFCLDESES</sequence>
<keyword evidence="2" id="KW-1185">Reference proteome</keyword>
<accession>A0ACC0ZHY4</accession>
<organism evidence="1 2">
    <name type="scientific">Pistacia integerrima</name>
    <dbReference type="NCBI Taxonomy" id="434235"/>
    <lineage>
        <taxon>Eukaryota</taxon>
        <taxon>Viridiplantae</taxon>
        <taxon>Streptophyta</taxon>
        <taxon>Embryophyta</taxon>
        <taxon>Tracheophyta</taxon>
        <taxon>Spermatophyta</taxon>
        <taxon>Magnoliopsida</taxon>
        <taxon>eudicotyledons</taxon>
        <taxon>Gunneridae</taxon>
        <taxon>Pentapetalae</taxon>
        <taxon>rosids</taxon>
        <taxon>malvids</taxon>
        <taxon>Sapindales</taxon>
        <taxon>Anacardiaceae</taxon>
        <taxon>Pistacia</taxon>
    </lineage>
</organism>
<gene>
    <name evidence="1" type="ORF">Pint_02670</name>
</gene>
<comment type="caution">
    <text evidence="1">The sequence shown here is derived from an EMBL/GenBank/DDBJ whole genome shotgun (WGS) entry which is preliminary data.</text>
</comment>
<evidence type="ECO:0000313" key="2">
    <source>
        <dbReference type="Proteomes" id="UP001163603"/>
    </source>
</evidence>
<name>A0ACC0ZHY4_9ROSI</name>
<reference evidence="2" key="1">
    <citation type="journal article" date="2023" name="G3 (Bethesda)">
        <title>Genome assembly and association tests identify interacting loci associated with vigor, precocity, and sex in interspecific pistachio rootstocks.</title>
        <authorList>
            <person name="Palmer W."/>
            <person name="Jacygrad E."/>
            <person name="Sagayaradj S."/>
            <person name="Cavanaugh K."/>
            <person name="Han R."/>
            <person name="Bertier L."/>
            <person name="Beede B."/>
            <person name="Kafkas S."/>
            <person name="Golino D."/>
            <person name="Preece J."/>
            <person name="Michelmore R."/>
        </authorList>
    </citation>
    <scope>NUCLEOTIDE SEQUENCE [LARGE SCALE GENOMIC DNA]</scope>
</reference>
<dbReference type="Proteomes" id="UP001163603">
    <property type="component" value="Chromosome 1"/>
</dbReference>
<protein>
    <submittedName>
        <fullName evidence="1">Uncharacterized protein</fullName>
    </submittedName>
</protein>
<proteinExistence type="predicted"/>
<dbReference type="EMBL" id="CM047736">
    <property type="protein sequence ID" value="KAJ0052725.1"/>
    <property type="molecule type" value="Genomic_DNA"/>
</dbReference>